<dbReference type="GO" id="GO:0016251">
    <property type="term" value="F:RNA polymerase II general transcription initiation factor activity"/>
    <property type="evidence" value="ECO:0007669"/>
    <property type="project" value="TreeGrafter"/>
</dbReference>
<feature type="region of interest" description="Disordered" evidence="6">
    <location>
        <begin position="290"/>
        <end position="313"/>
    </location>
</feature>
<dbReference type="InterPro" id="IPR006751">
    <property type="entry name" value="TAFII55_prot_cons_reg"/>
</dbReference>
<comment type="caution">
    <text evidence="8">The sequence shown here is derived from an EMBL/GenBank/DDBJ whole genome shotgun (WGS) entry which is preliminary data.</text>
</comment>
<dbReference type="AlphaFoldDB" id="A0A8X7NQ91"/>
<evidence type="ECO:0000313" key="8">
    <source>
        <dbReference type="EMBL" id="KAF6059047.1"/>
    </source>
</evidence>
<feature type="compositionally biased region" description="Polar residues" evidence="6">
    <location>
        <begin position="491"/>
        <end position="511"/>
    </location>
</feature>
<feature type="compositionally biased region" description="Polar residues" evidence="6">
    <location>
        <begin position="9"/>
        <end position="20"/>
    </location>
</feature>
<dbReference type="SMART" id="SM01370">
    <property type="entry name" value="TAFII55_N"/>
    <property type="match status" value="1"/>
</dbReference>
<reference evidence="8" key="1">
    <citation type="submission" date="2020-03" db="EMBL/GenBank/DDBJ databases">
        <title>FDA dAtabase for Regulatory Grade micrObial Sequences (FDA-ARGOS): Supporting development and validation of Infectious Disease Dx tests.</title>
        <authorList>
            <person name="Campos J."/>
            <person name="Goldberg B."/>
            <person name="Tallon L."/>
            <person name="Sadzewicz L."/>
            <person name="Vavikolanu K."/>
            <person name="Mehta A."/>
            <person name="Aluvathingal J."/>
            <person name="Nadendla S."/>
            <person name="Nandy P."/>
            <person name="Geyer C."/>
            <person name="Yan Y."/>
            <person name="Sichtig H."/>
        </authorList>
    </citation>
    <scope>NUCLEOTIDE SEQUENCE [LARGE SCALE GENOMIC DNA]</scope>
    <source>
        <strain evidence="8">FDAARGOS_652</strain>
    </source>
</reference>
<accession>A0A8X7NQ91</accession>
<dbReference type="GO" id="GO:0005669">
    <property type="term" value="C:transcription factor TFIID complex"/>
    <property type="evidence" value="ECO:0007669"/>
    <property type="project" value="InterPro"/>
</dbReference>
<evidence type="ECO:0000256" key="6">
    <source>
        <dbReference type="SAM" id="MobiDB-lite"/>
    </source>
</evidence>
<feature type="compositionally biased region" description="Basic and acidic residues" evidence="6">
    <location>
        <begin position="548"/>
        <end position="558"/>
    </location>
</feature>
<name>A0A8X7NQ91_CANPA</name>
<gene>
    <name evidence="8" type="ORF">FOB60_000629</name>
</gene>
<feature type="compositionally biased region" description="Basic and acidic residues" evidence="6">
    <location>
        <begin position="514"/>
        <end position="526"/>
    </location>
</feature>
<feature type="region of interest" description="Disordered" evidence="6">
    <location>
        <begin position="1"/>
        <end position="76"/>
    </location>
</feature>
<keyword evidence="5" id="KW-0539">Nucleus</keyword>
<organism evidence="8 9">
    <name type="scientific">Candida parapsilosis</name>
    <name type="common">Yeast</name>
    <dbReference type="NCBI Taxonomy" id="5480"/>
    <lineage>
        <taxon>Eukaryota</taxon>
        <taxon>Fungi</taxon>
        <taxon>Dikarya</taxon>
        <taxon>Ascomycota</taxon>
        <taxon>Saccharomycotina</taxon>
        <taxon>Pichiomycetes</taxon>
        <taxon>Debaryomycetaceae</taxon>
        <taxon>Candida/Lodderomyces clade</taxon>
        <taxon>Candida</taxon>
    </lineage>
</organism>
<feature type="compositionally biased region" description="Polar residues" evidence="6">
    <location>
        <begin position="527"/>
        <end position="537"/>
    </location>
</feature>
<comment type="similarity">
    <text evidence="2">Belongs to the TAF7 family.</text>
</comment>
<keyword evidence="4" id="KW-0804">Transcription</keyword>
<feature type="domain" description="TAFII55 protein conserved region" evidence="7">
    <location>
        <begin position="107"/>
        <end position="276"/>
    </location>
</feature>
<evidence type="ECO:0000313" key="9">
    <source>
        <dbReference type="Proteomes" id="UP000590412"/>
    </source>
</evidence>
<feature type="compositionally biased region" description="Basic and acidic residues" evidence="6">
    <location>
        <begin position="458"/>
        <end position="473"/>
    </location>
</feature>
<proteinExistence type="inferred from homology"/>
<feature type="region of interest" description="Disordered" evidence="6">
    <location>
        <begin position="487"/>
        <end position="607"/>
    </location>
</feature>
<evidence type="ECO:0000256" key="2">
    <source>
        <dbReference type="ARBA" id="ARBA00009368"/>
    </source>
</evidence>
<feature type="compositionally biased region" description="Acidic residues" evidence="6">
    <location>
        <begin position="561"/>
        <end position="592"/>
    </location>
</feature>
<evidence type="ECO:0000256" key="1">
    <source>
        <dbReference type="ARBA" id="ARBA00004123"/>
    </source>
</evidence>
<dbReference type="Proteomes" id="UP000590412">
    <property type="component" value="Unassembled WGS sequence"/>
</dbReference>
<sequence length="607" mass="67950">MALKLKLKVQSTEAPGNQSGKNEDHERKPPTLKIKTPQASSTKRALTEPIDGEKPKKLKLSLSKNKSAQSGNVSKPKFVPRVRIKPTRIPGEGYDSEAPDLEDDPLIEQGIVLRFLDDANLEFVHNAVESGDLTGLNVKWITRDKAVVNVNGTLYSARLIDLPTLVEVYKTIDKKNILKNLDVSQILLVLHTINPTQLNTEKDFEVPDGLLFKHPFYDHVKNQEVPRKRSVYRNGVLEPFKDVYRRLRPTRADHRVIQDIEERVDALIKLDNEAEESHFELVDPQSYPKYGHASHTPSAVASPYPEPTNQGSDKIARVESGNDLNNFGEDDAHDTNKVLEQGAQAEYVLDEDDFEVNLEEELNKVLDGKETSSDQQVVTVSPEMAEMLQSKGALVEGDMSEELLFGELDDDDDDEDEGEEGEEGDGVAEGNEGQEGEEGDEEEDEEDEEEDEEEEDYYDKGQGKESLSHSKLLEEEITELEKVVEKHKKNLSSTTDQMTKMKLQSNISSLRASLEQKKRDLSKSIESEQSLQNTEPSDSGLRGVRPSRSSESRGKEAGADAGDDDDNDDDDNDDDDDEEEEEEEDGAEEEDALVNHNDSGDSIDDLF</sequence>
<dbReference type="GO" id="GO:0051123">
    <property type="term" value="P:RNA polymerase II preinitiation complex assembly"/>
    <property type="evidence" value="ECO:0007669"/>
    <property type="project" value="TreeGrafter"/>
</dbReference>
<feature type="compositionally biased region" description="Acidic residues" evidence="6">
    <location>
        <begin position="407"/>
        <end position="457"/>
    </location>
</feature>
<evidence type="ECO:0000256" key="3">
    <source>
        <dbReference type="ARBA" id="ARBA00023015"/>
    </source>
</evidence>
<dbReference type="Pfam" id="PF04658">
    <property type="entry name" value="TAFII55_N"/>
    <property type="match status" value="1"/>
</dbReference>
<feature type="region of interest" description="Disordered" evidence="6">
    <location>
        <begin position="393"/>
        <end position="473"/>
    </location>
</feature>
<dbReference type="InterPro" id="IPR037817">
    <property type="entry name" value="TAF7"/>
</dbReference>
<dbReference type="EMBL" id="JABWAB010000001">
    <property type="protein sequence ID" value="KAF6059047.1"/>
    <property type="molecule type" value="Genomic_DNA"/>
</dbReference>
<comment type="subcellular location">
    <subcellularLocation>
        <location evidence="1">Nucleus</location>
    </subcellularLocation>
</comment>
<dbReference type="PANTHER" id="PTHR12228:SF0">
    <property type="entry name" value="TATA-BOX BINDING PROTEIN ASSOCIATED FACTOR 7"/>
    <property type="match status" value="1"/>
</dbReference>
<dbReference type="OrthoDB" id="153872at2759"/>
<evidence type="ECO:0000259" key="7">
    <source>
        <dbReference type="SMART" id="SM01370"/>
    </source>
</evidence>
<protein>
    <submittedName>
        <fullName evidence="8">TAFII55 protein conserved region family protein</fullName>
    </submittedName>
</protein>
<evidence type="ECO:0000256" key="5">
    <source>
        <dbReference type="ARBA" id="ARBA00023242"/>
    </source>
</evidence>
<keyword evidence="3" id="KW-0805">Transcription regulation</keyword>
<dbReference type="CDD" id="cd08047">
    <property type="entry name" value="TAF7"/>
    <property type="match status" value="1"/>
</dbReference>
<evidence type="ECO:0000256" key="4">
    <source>
        <dbReference type="ARBA" id="ARBA00023163"/>
    </source>
</evidence>
<dbReference type="PANTHER" id="PTHR12228">
    <property type="entry name" value="TRANSCRIPTION INITIATION FACTOR TFIID 55 KD SUBUNIT-RELATED"/>
    <property type="match status" value="1"/>
</dbReference>